<dbReference type="RefSeq" id="WP_151691612.1">
    <property type="nucleotide sequence ID" value="NZ_BMGX01000002.1"/>
</dbReference>
<dbReference type="PROSITE" id="PS50889">
    <property type="entry name" value="S4"/>
    <property type="match status" value="1"/>
</dbReference>
<gene>
    <name evidence="8" type="ORF">F8C82_01200</name>
</gene>
<evidence type="ECO:0000256" key="2">
    <source>
        <dbReference type="ARBA" id="ARBA00022884"/>
    </source>
</evidence>
<organism evidence="8 9">
    <name type="scientific">Phaeocystidibacter marisrubri</name>
    <dbReference type="NCBI Taxonomy" id="1577780"/>
    <lineage>
        <taxon>Bacteria</taxon>
        <taxon>Pseudomonadati</taxon>
        <taxon>Bacteroidota</taxon>
        <taxon>Flavobacteriia</taxon>
        <taxon>Flavobacteriales</taxon>
        <taxon>Phaeocystidibacteraceae</taxon>
        <taxon>Phaeocystidibacter</taxon>
    </lineage>
</organism>
<dbReference type="GO" id="GO:0000455">
    <property type="term" value="P:enzyme-directed rRNA pseudouridine synthesis"/>
    <property type="evidence" value="ECO:0007669"/>
    <property type="project" value="UniProtKB-ARBA"/>
</dbReference>
<dbReference type="InterPro" id="IPR006224">
    <property type="entry name" value="PsdUridine_synth_RluA-like_CS"/>
</dbReference>
<comment type="catalytic activity">
    <reaction evidence="6">
        <text>a uridine in RNA = a pseudouridine in RNA</text>
        <dbReference type="Rhea" id="RHEA:48348"/>
        <dbReference type="Rhea" id="RHEA-COMP:12068"/>
        <dbReference type="Rhea" id="RHEA-COMP:12069"/>
        <dbReference type="ChEBI" id="CHEBI:65314"/>
        <dbReference type="ChEBI" id="CHEBI:65315"/>
    </reaction>
</comment>
<dbReference type="Proteomes" id="UP000484164">
    <property type="component" value="Unassembled WGS sequence"/>
</dbReference>
<feature type="active site" evidence="4">
    <location>
        <position position="158"/>
    </location>
</feature>
<dbReference type="PANTHER" id="PTHR21600:SF44">
    <property type="entry name" value="RIBOSOMAL LARGE SUBUNIT PSEUDOURIDINE SYNTHASE D"/>
    <property type="match status" value="1"/>
</dbReference>
<dbReference type="Gene3D" id="3.30.2350.10">
    <property type="entry name" value="Pseudouridine synthase"/>
    <property type="match status" value="1"/>
</dbReference>
<dbReference type="EC" id="5.4.99.-" evidence="6"/>
<accession>A0A6L3ZIN2</accession>
<dbReference type="Pfam" id="PF00849">
    <property type="entry name" value="PseudoU_synth_2"/>
    <property type="match status" value="1"/>
</dbReference>
<dbReference type="InterPro" id="IPR006145">
    <property type="entry name" value="PsdUridine_synth_RsuA/RluA"/>
</dbReference>
<evidence type="ECO:0000256" key="1">
    <source>
        <dbReference type="ARBA" id="ARBA00010876"/>
    </source>
</evidence>
<keyword evidence="2 5" id="KW-0694">RNA-binding</keyword>
<dbReference type="InterPro" id="IPR002942">
    <property type="entry name" value="S4_RNA-bd"/>
</dbReference>
<dbReference type="InterPro" id="IPR050188">
    <property type="entry name" value="RluA_PseudoU_synthase"/>
</dbReference>
<dbReference type="InterPro" id="IPR006225">
    <property type="entry name" value="PsdUridine_synth_RluC/D"/>
</dbReference>
<comment type="caution">
    <text evidence="8">The sequence shown here is derived from an EMBL/GenBank/DDBJ whole genome shotgun (WGS) entry which is preliminary data.</text>
</comment>
<dbReference type="Gene3D" id="3.10.290.10">
    <property type="entry name" value="RNA-binding S4 domain"/>
    <property type="match status" value="1"/>
</dbReference>
<dbReference type="SUPFAM" id="SSF55120">
    <property type="entry name" value="Pseudouridine synthase"/>
    <property type="match status" value="1"/>
</dbReference>
<comment type="similarity">
    <text evidence="1 6">Belongs to the pseudouridine synthase RluA family.</text>
</comment>
<dbReference type="Pfam" id="PF01479">
    <property type="entry name" value="S4"/>
    <property type="match status" value="1"/>
</dbReference>
<comment type="function">
    <text evidence="6">Responsible for synthesis of pseudouridine from uracil.</text>
</comment>
<dbReference type="GO" id="GO:0120159">
    <property type="term" value="F:rRNA pseudouridine synthase activity"/>
    <property type="evidence" value="ECO:0007669"/>
    <property type="project" value="UniProtKB-ARBA"/>
</dbReference>
<protein>
    <recommendedName>
        <fullName evidence="6">Pseudouridine synthase</fullName>
        <ecNumber evidence="6">5.4.99.-</ecNumber>
    </recommendedName>
</protein>
<evidence type="ECO:0000259" key="7">
    <source>
        <dbReference type="SMART" id="SM00363"/>
    </source>
</evidence>
<dbReference type="InterPro" id="IPR036986">
    <property type="entry name" value="S4_RNA-bd_sf"/>
</dbReference>
<dbReference type="SUPFAM" id="SSF55174">
    <property type="entry name" value="Alpha-L RNA-binding motif"/>
    <property type="match status" value="1"/>
</dbReference>
<feature type="domain" description="RNA-binding S4" evidence="7">
    <location>
        <begin position="34"/>
        <end position="99"/>
    </location>
</feature>
<name>A0A6L3ZIN2_9FLAO</name>
<evidence type="ECO:0000256" key="5">
    <source>
        <dbReference type="PROSITE-ProRule" id="PRU00182"/>
    </source>
</evidence>
<evidence type="ECO:0000313" key="9">
    <source>
        <dbReference type="Proteomes" id="UP000484164"/>
    </source>
</evidence>
<keyword evidence="9" id="KW-1185">Reference proteome</keyword>
<reference evidence="8 9" key="1">
    <citation type="submission" date="2019-10" db="EMBL/GenBank/DDBJ databases">
        <title>Genome sequence of Phaeocystidibacter marisrubri JCM30614 (type strain).</title>
        <authorList>
            <person name="Bowman J.P."/>
        </authorList>
    </citation>
    <scope>NUCLEOTIDE SEQUENCE [LARGE SCALE GENOMIC DNA]</scope>
    <source>
        <strain evidence="8 9">JCM 30614</strain>
    </source>
</reference>
<dbReference type="EMBL" id="WBVQ01000001">
    <property type="protein sequence ID" value="KAB2817040.1"/>
    <property type="molecule type" value="Genomic_DNA"/>
</dbReference>
<dbReference type="NCBIfam" id="TIGR00005">
    <property type="entry name" value="rluA_subfam"/>
    <property type="match status" value="1"/>
</dbReference>
<dbReference type="GO" id="GO:0003723">
    <property type="term" value="F:RNA binding"/>
    <property type="evidence" value="ECO:0007669"/>
    <property type="project" value="UniProtKB-KW"/>
</dbReference>
<evidence type="ECO:0000313" key="8">
    <source>
        <dbReference type="EMBL" id="KAB2817040.1"/>
    </source>
</evidence>
<dbReference type="SMART" id="SM00363">
    <property type="entry name" value="S4"/>
    <property type="match status" value="1"/>
</dbReference>
<evidence type="ECO:0000256" key="6">
    <source>
        <dbReference type="RuleBase" id="RU362028"/>
    </source>
</evidence>
<dbReference type="CDD" id="cd00165">
    <property type="entry name" value="S4"/>
    <property type="match status" value="1"/>
</dbReference>
<sequence length="348" mass="39205">MVENYAAGEAENGDRTEEQFEHFKIVADPGQSIVRVDKFLQGHMENTSRNRIQSAAEEGSVHVNGVAVKSNYKVKPGDVVTLVLSYPPTEYEVGPEDIPLDILYRDEDVVVLNKEAGLVVHPGVGNYTGTLVNALMFLFDNLPTANGDRRPGLVHRLDKNTSGILVAAVTEESLTHLAKQFADRTTDREYIAIVWGNVEEDEGTITGNIGRSLKNRKVMSVFPEGDHGKHAVTHYKVLERLGYVTVVSCKLETGRTHQIRAHFKFIGHPLFNDEEYGGDKILKGTLFTKYKQFVQNCFDACPRQALHARRLAFDHPTTGERMEFVREIPEDMQTVIEKFRTYTQSRQE</sequence>
<dbReference type="PROSITE" id="PS01129">
    <property type="entry name" value="PSI_RLU"/>
    <property type="match status" value="1"/>
</dbReference>
<keyword evidence="3 6" id="KW-0413">Isomerase</keyword>
<dbReference type="InterPro" id="IPR020103">
    <property type="entry name" value="PsdUridine_synth_cat_dom_sf"/>
</dbReference>
<dbReference type="CDD" id="cd02869">
    <property type="entry name" value="PseudoU_synth_RluA_like"/>
    <property type="match status" value="1"/>
</dbReference>
<dbReference type="AlphaFoldDB" id="A0A6L3ZIN2"/>
<proteinExistence type="inferred from homology"/>
<dbReference type="FunFam" id="3.30.2350.10:FF:000006">
    <property type="entry name" value="Pseudouridine synthase"/>
    <property type="match status" value="1"/>
</dbReference>
<evidence type="ECO:0000256" key="4">
    <source>
        <dbReference type="PIRSR" id="PIRSR606225-1"/>
    </source>
</evidence>
<evidence type="ECO:0000256" key="3">
    <source>
        <dbReference type="ARBA" id="ARBA00023235"/>
    </source>
</evidence>
<dbReference type="PANTHER" id="PTHR21600">
    <property type="entry name" value="MITOCHONDRIAL RNA PSEUDOURIDINE SYNTHASE"/>
    <property type="match status" value="1"/>
</dbReference>
<dbReference type="OrthoDB" id="9807829at2"/>